<dbReference type="SUPFAM" id="SSF53649">
    <property type="entry name" value="Alkaline phosphatase-like"/>
    <property type="match status" value="1"/>
</dbReference>
<feature type="transmembrane region" description="Helical" evidence="9">
    <location>
        <begin position="18"/>
        <end position="36"/>
    </location>
</feature>
<feature type="binding site" evidence="8">
    <location>
        <position position="511"/>
    </location>
    <ligand>
        <name>Mn(2+)</name>
        <dbReference type="ChEBI" id="CHEBI:29035"/>
    </ligand>
</feature>
<keyword evidence="4 9" id="KW-1133">Transmembrane helix</keyword>
<dbReference type="PANTHER" id="PTHR47371">
    <property type="entry name" value="LIPOTEICHOIC ACID SYNTHASE"/>
    <property type="match status" value="1"/>
</dbReference>
<name>W1S0P6_9GAMM</name>
<keyword evidence="7" id="KW-0464">Manganese</keyword>
<dbReference type="InterPro" id="IPR017850">
    <property type="entry name" value="Alkaline_phosphatase_core_sf"/>
</dbReference>
<feature type="transmembrane region" description="Helical" evidence="9">
    <location>
        <begin position="184"/>
        <end position="201"/>
    </location>
</feature>
<evidence type="ECO:0000313" key="11">
    <source>
        <dbReference type="EMBL" id="ETI61584.1"/>
    </source>
</evidence>
<evidence type="ECO:0000256" key="2">
    <source>
        <dbReference type="ARBA" id="ARBA00022475"/>
    </source>
</evidence>
<reference evidence="11 12" key="1">
    <citation type="journal article" date="2014" name="Genome Announc.">
        <title>Draft Genome Sequence of Marinomonas sp. Strain D104, a Polycyclic Aromatic Hydrocarbon-Degrading Bacterium from the Deep-Sea Sediment of the Arctic Ocean.</title>
        <authorList>
            <person name="Dong C."/>
            <person name="Bai X."/>
            <person name="Lai Q."/>
            <person name="Xie Y."/>
            <person name="Chen X."/>
            <person name="Shao Z."/>
        </authorList>
    </citation>
    <scope>NUCLEOTIDE SEQUENCE [LARGE SCALE GENOMIC DNA]</scope>
    <source>
        <strain evidence="11 12">D104</strain>
    </source>
</reference>
<feature type="transmembrane region" description="Helical" evidence="9">
    <location>
        <begin position="91"/>
        <end position="115"/>
    </location>
</feature>
<dbReference type="PIRSF" id="PIRSF005091">
    <property type="entry name" value="Mmb_sulf_HI1246"/>
    <property type="match status" value="1"/>
</dbReference>
<evidence type="ECO:0000313" key="12">
    <source>
        <dbReference type="Proteomes" id="UP000018857"/>
    </source>
</evidence>
<dbReference type="GO" id="GO:0046872">
    <property type="term" value="F:metal ion binding"/>
    <property type="evidence" value="ECO:0007669"/>
    <property type="project" value="UniProtKB-KW"/>
</dbReference>
<dbReference type="Proteomes" id="UP000018857">
    <property type="component" value="Unassembled WGS sequence"/>
</dbReference>
<keyword evidence="2" id="KW-1003">Cell membrane</keyword>
<evidence type="ECO:0000256" key="9">
    <source>
        <dbReference type="SAM" id="Phobius"/>
    </source>
</evidence>
<dbReference type="InterPro" id="IPR050448">
    <property type="entry name" value="OpgB/LTA_synthase_biosynth"/>
</dbReference>
<dbReference type="CDD" id="cd16015">
    <property type="entry name" value="LTA_synthase"/>
    <property type="match status" value="1"/>
</dbReference>
<keyword evidence="12" id="KW-1185">Reference proteome</keyword>
<protein>
    <recommendedName>
        <fullName evidence="10">Sulfatase N-terminal domain-containing protein</fullName>
    </recommendedName>
</protein>
<dbReference type="PANTHER" id="PTHR47371:SF3">
    <property type="entry name" value="PHOSPHOGLYCEROL TRANSFERASE I"/>
    <property type="match status" value="1"/>
</dbReference>
<accession>W1S0P6</accession>
<gene>
    <name evidence="11" type="ORF">D104_04245</name>
</gene>
<evidence type="ECO:0000256" key="7">
    <source>
        <dbReference type="PIRSR" id="PIRSR005091-2"/>
    </source>
</evidence>
<feature type="transmembrane region" description="Helical" evidence="9">
    <location>
        <begin position="56"/>
        <end position="79"/>
    </location>
</feature>
<evidence type="ECO:0000256" key="3">
    <source>
        <dbReference type="ARBA" id="ARBA00022692"/>
    </source>
</evidence>
<dbReference type="Gene3D" id="3.30.1120.80">
    <property type="match status" value="1"/>
</dbReference>
<feature type="binding site" evidence="7">
    <location>
        <position position="456"/>
    </location>
    <ligand>
        <name>substrate</name>
    </ligand>
</feature>
<keyword evidence="5 9" id="KW-0472">Membrane</keyword>
<dbReference type="EMBL" id="AYOZ01000005">
    <property type="protein sequence ID" value="ETI61584.1"/>
    <property type="molecule type" value="Genomic_DNA"/>
</dbReference>
<dbReference type="OrthoDB" id="9760224at2"/>
<feature type="binding site" evidence="8">
    <location>
        <position position="299"/>
    </location>
    <ligand>
        <name>Mn(2+)</name>
        <dbReference type="ChEBI" id="CHEBI:29035"/>
    </ligand>
</feature>
<keyword evidence="7" id="KW-0479">Metal-binding</keyword>
<proteinExistence type="predicted"/>
<evidence type="ECO:0000256" key="6">
    <source>
        <dbReference type="PIRSR" id="PIRSR005091-1"/>
    </source>
</evidence>
<dbReference type="Pfam" id="PF00884">
    <property type="entry name" value="Sulfatase"/>
    <property type="match status" value="1"/>
</dbReference>
<sequence length="656" mass="74349">MTKTKTFFIRLISPLKPYLYFLTLTLFCLTISRLLLMGWKYDRIDSASDWLTLLGFGLRIDLASIAYIIGIPAVISLLISGIPYLNRAWNILTRIWLTSTFVLLIFMEASTPAFIEEYSLRPNRLFVEYLLYPKEVFSMLIEGHKLTLLVTSLITTITAILAYQFFRKQSIVSRPQPKWLERPVLIVLVFALAFLGARSTLQHRPINPSLTAFTNDPLVNSLTLNSTYSLLYAVNQMSGEVSSFKLYPKMSQQQVLTEIRNEMKLDDSEFISPELPTLHKQVATYHYDRPKNLVIILEESLGAQFVGSLGGLPLTPEYDKLVPEGWAFNNLYATGTRSVRGIEAVITGFVPTPARSTVKLPNSQTNFFTIAKLLGRQGYDTNFIYGGGAHFDNMKSFFLGNGFDSIIEEKDFTNPEFVGSWGVSDEDLFTKANQDFVEKSKNGKPFFSLVFSSSNHDPYEFPDNKIDLYNAPKNTRENAVKYADHSIGHFFKLAKNEDYWKDTVFLVVADHDARTTRSDLVPIPSFHIPALILGDGIAPKQDTRITSQIDLAPTLLSLIGVDSTHPMIGQDMTKVGDDYQGRAIMQFNDNQAYFKNNEVVILQPQKSPKTFLYENTKLTPSDSINPSLVNKAIAHPLLGTWLYNERRYDILRTNNR</sequence>
<comment type="caution">
    <text evidence="11">The sequence shown here is derived from an EMBL/GenBank/DDBJ whole genome shotgun (WGS) entry which is preliminary data.</text>
</comment>
<dbReference type="GO" id="GO:0005886">
    <property type="term" value="C:plasma membrane"/>
    <property type="evidence" value="ECO:0007669"/>
    <property type="project" value="UniProtKB-SubCell"/>
</dbReference>
<evidence type="ECO:0000256" key="1">
    <source>
        <dbReference type="ARBA" id="ARBA00004651"/>
    </source>
</evidence>
<feature type="domain" description="Sulfatase N-terminal" evidence="10">
    <location>
        <begin position="291"/>
        <end position="561"/>
    </location>
</feature>
<evidence type="ECO:0000259" key="10">
    <source>
        <dbReference type="Pfam" id="PF00884"/>
    </source>
</evidence>
<feature type="transmembrane region" description="Helical" evidence="9">
    <location>
        <begin position="146"/>
        <end position="163"/>
    </location>
</feature>
<dbReference type="AlphaFoldDB" id="W1S0P6"/>
<dbReference type="RefSeq" id="WP_024023031.1">
    <property type="nucleotide sequence ID" value="NZ_AYOZ01000005.1"/>
</dbReference>
<keyword evidence="3 9" id="KW-0812">Transmembrane</keyword>
<feature type="binding site" evidence="8">
    <location>
        <position position="510"/>
    </location>
    <ligand>
        <name>Mn(2+)</name>
        <dbReference type="ChEBI" id="CHEBI:29035"/>
    </ligand>
</feature>
<feature type="active site" evidence="6">
    <location>
        <position position="338"/>
    </location>
</feature>
<dbReference type="PATRIC" id="fig|1208321.3.peg.843"/>
<comment type="subcellular location">
    <subcellularLocation>
        <location evidence="1">Cell membrane</location>
        <topology evidence="1">Multi-pass membrane protein</topology>
    </subcellularLocation>
</comment>
<dbReference type="eggNOG" id="COG1368">
    <property type="taxonomic scope" value="Bacteria"/>
</dbReference>
<evidence type="ECO:0000256" key="8">
    <source>
        <dbReference type="PIRSR" id="PIRSR005091-3"/>
    </source>
</evidence>
<dbReference type="InterPro" id="IPR012160">
    <property type="entry name" value="LtaS-like"/>
</dbReference>
<dbReference type="STRING" id="1208321.D104_04245"/>
<dbReference type="InterPro" id="IPR000917">
    <property type="entry name" value="Sulfatase_N"/>
</dbReference>
<evidence type="ECO:0000256" key="5">
    <source>
        <dbReference type="ARBA" id="ARBA00023136"/>
    </source>
</evidence>
<evidence type="ECO:0000256" key="4">
    <source>
        <dbReference type="ARBA" id="ARBA00022989"/>
    </source>
</evidence>
<dbReference type="Gene3D" id="3.40.720.10">
    <property type="entry name" value="Alkaline Phosphatase, subunit A"/>
    <property type="match status" value="1"/>
</dbReference>
<organism evidence="11 12">
    <name type="scientific">Marinomonas profundimaris</name>
    <dbReference type="NCBI Taxonomy" id="1208321"/>
    <lineage>
        <taxon>Bacteria</taxon>
        <taxon>Pseudomonadati</taxon>
        <taxon>Pseudomonadota</taxon>
        <taxon>Gammaproteobacteria</taxon>
        <taxon>Oceanospirillales</taxon>
        <taxon>Oceanospirillaceae</taxon>
        <taxon>Marinomonas</taxon>
    </lineage>
</organism>